<dbReference type="EMBL" id="LAZL01000024">
    <property type="protein sequence ID" value="KMT64423.1"/>
    <property type="molecule type" value="Genomic_DNA"/>
</dbReference>
<organism evidence="7 8">
    <name type="scientific">Catenovulum maritimum</name>
    <dbReference type="NCBI Taxonomy" id="1513271"/>
    <lineage>
        <taxon>Bacteria</taxon>
        <taxon>Pseudomonadati</taxon>
        <taxon>Pseudomonadota</taxon>
        <taxon>Gammaproteobacteria</taxon>
        <taxon>Alteromonadales</taxon>
        <taxon>Alteromonadaceae</taxon>
        <taxon>Catenovulum</taxon>
    </lineage>
</organism>
<protein>
    <recommendedName>
        <fullName evidence="9">RNA polymerase factor sigma-70</fullName>
    </recommendedName>
</protein>
<dbReference type="Gene3D" id="1.10.1740.10">
    <property type="match status" value="1"/>
</dbReference>
<dbReference type="NCBIfam" id="TIGR02937">
    <property type="entry name" value="sigma70-ECF"/>
    <property type="match status" value="1"/>
</dbReference>
<evidence type="ECO:0000313" key="8">
    <source>
        <dbReference type="Proteomes" id="UP000037600"/>
    </source>
</evidence>
<keyword evidence="2" id="KW-0805">Transcription regulation</keyword>
<dbReference type="InterPro" id="IPR007627">
    <property type="entry name" value="RNA_pol_sigma70_r2"/>
</dbReference>
<dbReference type="STRING" id="1513271.XM47_14080"/>
<keyword evidence="8" id="KW-1185">Reference proteome</keyword>
<dbReference type="InterPro" id="IPR036388">
    <property type="entry name" value="WH-like_DNA-bd_sf"/>
</dbReference>
<evidence type="ECO:0000259" key="5">
    <source>
        <dbReference type="Pfam" id="PF04542"/>
    </source>
</evidence>
<dbReference type="Pfam" id="PF08281">
    <property type="entry name" value="Sigma70_r4_2"/>
    <property type="match status" value="1"/>
</dbReference>
<dbReference type="Proteomes" id="UP000037600">
    <property type="component" value="Unassembled WGS sequence"/>
</dbReference>
<name>A0A0J8GUQ1_9ALTE</name>
<comment type="caution">
    <text evidence="7">The sequence shown here is derived from an EMBL/GenBank/DDBJ whole genome shotgun (WGS) entry which is preliminary data.</text>
</comment>
<dbReference type="InterPro" id="IPR013325">
    <property type="entry name" value="RNA_pol_sigma_r2"/>
</dbReference>
<feature type="domain" description="RNA polymerase sigma-70 region 2" evidence="5">
    <location>
        <begin position="10"/>
        <end position="76"/>
    </location>
</feature>
<evidence type="ECO:0000313" key="7">
    <source>
        <dbReference type="EMBL" id="KMT64423.1"/>
    </source>
</evidence>
<dbReference type="GO" id="GO:0016987">
    <property type="term" value="F:sigma factor activity"/>
    <property type="evidence" value="ECO:0007669"/>
    <property type="project" value="UniProtKB-KW"/>
</dbReference>
<keyword evidence="3" id="KW-0731">Sigma factor</keyword>
<dbReference type="SUPFAM" id="SSF88659">
    <property type="entry name" value="Sigma3 and sigma4 domains of RNA polymerase sigma factors"/>
    <property type="match status" value="1"/>
</dbReference>
<sequence>MQPNKVFEILMREHSQMLLTYLRALVQTPDLVDEIFQQTMVTAWQKLDDFDTSRPFAPWLRGIAKMHVLTHYRKSKTEILLCNQEVLDYLELHIHTLEQTPGDSWQDKIAPLNQCIEQLPNSYKQTIEARYLHEQKNAVIVQQLQISAEALKKRLQRAKQILFDCLAKKTAMAGEHEQ</sequence>
<reference evidence="7 8" key="1">
    <citation type="submission" date="2015-04" db="EMBL/GenBank/DDBJ databases">
        <title>Draft Genome Sequence of the Novel Agar-Digesting Marine Bacterium Q1.</title>
        <authorList>
            <person name="Li Y."/>
            <person name="Li D."/>
            <person name="Chen G."/>
            <person name="Du Z."/>
        </authorList>
    </citation>
    <scope>NUCLEOTIDE SEQUENCE [LARGE SCALE GENOMIC DNA]</scope>
    <source>
        <strain evidence="7 8">Q1</strain>
    </source>
</reference>
<feature type="domain" description="RNA polymerase sigma factor 70 region 4 type 2" evidence="6">
    <location>
        <begin position="112"/>
        <end position="160"/>
    </location>
</feature>
<dbReference type="PANTHER" id="PTHR43133">
    <property type="entry name" value="RNA POLYMERASE ECF-TYPE SIGMA FACTO"/>
    <property type="match status" value="1"/>
</dbReference>
<dbReference type="InterPro" id="IPR039425">
    <property type="entry name" value="RNA_pol_sigma-70-like"/>
</dbReference>
<proteinExistence type="inferred from homology"/>
<dbReference type="GO" id="GO:0006352">
    <property type="term" value="P:DNA-templated transcription initiation"/>
    <property type="evidence" value="ECO:0007669"/>
    <property type="project" value="InterPro"/>
</dbReference>
<dbReference type="OrthoDB" id="9797134at2"/>
<evidence type="ECO:0000256" key="2">
    <source>
        <dbReference type="ARBA" id="ARBA00023015"/>
    </source>
</evidence>
<gene>
    <name evidence="7" type="ORF">XM47_14080</name>
</gene>
<dbReference type="AlphaFoldDB" id="A0A0J8GUQ1"/>
<keyword evidence="4" id="KW-0804">Transcription</keyword>
<dbReference type="InterPro" id="IPR013249">
    <property type="entry name" value="RNA_pol_sigma70_r4_t2"/>
</dbReference>
<dbReference type="InterPro" id="IPR014284">
    <property type="entry name" value="RNA_pol_sigma-70_dom"/>
</dbReference>
<dbReference type="PANTHER" id="PTHR43133:SF51">
    <property type="entry name" value="RNA POLYMERASE SIGMA FACTOR"/>
    <property type="match status" value="1"/>
</dbReference>
<evidence type="ECO:0000259" key="6">
    <source>
        <dbReference type="Pfam" id="PF08281"/>
    </source>
</evidence>
<dbReference type="GO" id="GO:0003677">
    <property type="term" value="F:DNA binding"/>
    <property type="evidence" value="ECO:0007669"/>
    <property type="project" value="InterPro"/>
</dbReference>
<evidence type="ECO:0000256" key="3">
    <source>
        <dbReference type="ARBA" id="ARBA00023082"/>
    </source>
</evidence>
<dbReference type="InterPro" id="IPR013324">
    <property type="entry name" value="RNA_pol_sigma_r3/r4-like"/>
</dbReference>
<comment type="similarity">
    <text evidence="1">Belongs to the sigma-70 factor family. ECF subfamily.</text>
</comment>
<dbReference type="Pfam" id="PF04542">
    <property type="entry name" value="Sigma70_r2"/>
    <property type="match status" value="1"/>
</dbReference>
<accession>A0A0J8GUQ1</accession>
<dbReference type="RefSeq" id="WP_048693792.1">
    <property type="nucleotide sequence ID" value="NZ_KQ130497.1"/>
</dbReference>
<dbReference type="SUPFAM" id="SSF88946">
    <property type="entry name" value="Sigma2 domain of RNA polymerase sigma factors"/>
    <property type="match status" value="1"/>
</dbReference>
<evidence type="ECO:0000256" key="4">
    <source>
        <dbReference type="ARBA" id="ARBA00023163"/>
    </source>
</evidence>
<evidence type="ECO:0008006" key="9">
    <source>
        <dbReference type="Google" id="ProtNLM"/>
    </source>
</evidence>
<dbReference type="Gene3D" id="1.10.10.10">
    <property type="entry name" value="Winged helix-like DNA-binding domain superfamily/Winged helix DNA-binding domain"/>
    <property type="match status" value="1"/>
</dbReference>
<evidence type="ECO:0000256" key="1">
    <source>
        <dbReference type="ARBA" id="ARBA00010641"/>
    </source>
</evidence>